<evidence type="ECO:0000313" key="1">
    <source>
        <dbReference type="EMBL" id="KIN02968.1"/>
    </source>
</evidence>
<dbReference type="HOGENOM" id="CLU_1468611_0_0_1"/>
<dbReference type="Proteomes" id="UP000054321">
    <property type="component" value="Unassembled WGS sequence"/>
</dbReference>
<gene>
    <name evidence="1" type="ORF">OIDMADRAFT_27443</name>
</gene>
<dbReference type="InParanoid" id="A0A0C3DLQ9"/>
<proteinExistence type="predicted"/>
<keyword evidence="2" id="KW-1185">Reference proteome</keyword>
<reference evidence="1 2" key="1">
    <citation type="submission" date="2014-04" db="EMBL/GenBank/DDBJ databases">
        <authorList>
            <consortium name="DOE Joint Genome Institute"/>
            <person name="Kuo A."/>
            <person name="Martino E."/>
            <person name="Perotto S."/>
            <person name="Kohler A."/>
            <person name="Nagy L.G."/>
            <person name="Floudas D."/>
            <person name="Copeland A."/>
            <person name="Barry K.W."/>
            <person name="Cichocki N."/>
            <person name="Veneault-Fourrey C."/>
            <person name="LaButti K."/>
            <person name="Lindquist E.A."/>
            <person name="Lipzen A."/>
            <person name="Lundell T."/>
            <person name="Morin E."/>
            <person name="Murat C."/>
            <person name="Sun H."/>
            <person name="Tunlid A."/>
            <person name="Henrissat B."/>
            <person name="Grigoriev I.V."/>
            <person name="Hibbett D.S."/>
            <person name="Martin F."/>
            <person name="Nordberg H.P."/>
            <person name="Cantor M.N."/>
            <person name="Hua S.X."/>
        </authorList>
    </citation>
    <scope>NUCLEOTIDE SEQUENCE [LARGE SCALE GENOMIC DNA]</scope>
    <source>
        <strain evidence="1 2">Zn</strain>
    </source>
</reference>
<evidence type="ECO:0000313" key="2">
    <source>
        <dbReference type="Proteomes" id="UP000054321"/>
    </source>
</evidence>
<reference evidence="2" key="2">
    <citation type="submission" date="2015-01" db="EMBL/GenBank/DDBJ databases">
        <title>Evolutionary Origins and Diversification of the Mycorrhizal Mutualists.</title>
        <authorList>
            <consortium name="DOE Joint Genome Institute"/>
            <consortium name="Mycorrhizal Genomics Consortium"/>
            <person name="Kohler A."/>
            <person name="Kuo A."/>
            <person name="Nagy L.G."/>
            <person name="Floudas D."/>
            <person name="Copeland A."/>
            <person name="Barry K.W."/>
            <person name="Cichocki N."/>
            <person name="Veneault-Fourrey C."/>
            <person name="LaButti K."/>
            <person name="Lindquist E.A."/>
            <person name="Lipzen A."/>
            <person name="Lundell T."/>
            <person name="Morin E."/>
            <person name="Murat C."/>
            <person name="Riley R."/>
            <person name="Ohm R."/>
            <person name="Sun H."/>
            <person name="Tunlid A."/>
            <person name="Henrissat B."/>
            <person name="Grigoriev I.V."/>
            <person name="Hibbett D.S."/>
            <person name="Martin F."/>
        </authorList>
    </citation>
    <scope>NUCLEOTIDE SEQUENCE [LARGE SCALE GENOMIC DNA]</scope>
    <source>
        <strain evidence="2">Zn</strain>
    </source>
</reference>
<dbReference type="AlphaFoldDB" id="A0A0C3DLQ9"/>
<name>A0A0C3DLQ9_OIDMZ</name>
<protein>
    <submittedName>
        <fullName evidence="1">Uncharacterized protein</fullName>
    </submittedName>
</protein>
<organism evidence="1 2">
    <name type="scientific">Oidiodendron maius (strain Zn)</name>
    <dbReference type="NCBI Taxonomy" id="913774"/>
    <lineage>
        <taxon>Eukaryota</taxon>
        <taxon>Fungi</taxon>
        <taxon>Dikarya</taxon>
        <taxon>Ascomycota</taxon>
        <taxon>Pezizomycotina</taxon>
        <taxon>Leotiomycetes</taxon>
        <taxon>Leotiomycetes incertae sedis</taxon>
        <taxon>Myxotrichaceae</taxon>
        <taxon>Oidiodendron</taxon>
    </lineage>
</organism>
<sequence length="184" mass="20323">MGVSQSTTTLILSYLYRALGLERARLRNVLQHSQGIYLLTYTYRPGILVQIPNGTANMLTRLGNQTVAAVIPFAAKAFGDDARAVCQLVYDNILRHLVDGMDLPIPLAAISGTRSLGSLSLLEALGPVKRQRSNFRKHTQSFTYTICPPSNAAPHSPVANWYYNNIPSSRMFAMDDGQHRCSQL</sequence>
<accession>A0A0C3DLQ9</accession>
<dbReference type="EMBL" id="KN832874">
    <property type="protein sequence ID" value="KIN02968.1"/>
    <property type="molecule type" value="Genomic_DNA"/>
</dbReference>